<dbReference type="EMBL" id="JAYWIO010000005">
    <property type="protein sequence ID" value="KAK7258447.1"/>
    <property type="molecule type" value="Genomic_DNA"/>
</dbReference>
<sequence length="142" mass="16001">MGRVGLFLAPPHTPCHVILPFHPTTLPRLRHRPITAHQHQISNLGHTLLSATAPIPKEEEEEAQIISGSDVLLALQRVTSLKKNNKKKKSMQRRVLSSVANPREQKDYTNVKPLCINTEWGAKLDDLEKRLRELSSHATTII</sequence>
<reference evidence="1 2" key="1">
    <citation type="submission" date="2024-01" db="EMBL/GenBank/DDBJ databases">
        <title>The genomes of 5 underutilized Papilionoideae crops provide insights into root nodulation and disease resistanc.</title>
        <authorList>
            <person name="Yuan L."/>
        </authorList>
    </citation>
    <scope>NUCLEOTIDE SEQUENCE [LARGE SCALE GENOMIC DNA]</scope>
    <source>
        <strain evidence="1">ZHUSHIDOU_FW_LH</strain>
        <tissue evidence="1">Leaf</tissue>
    </source>
</reference>
<name>A0AAN9EJJ5_CROPI</name>
<dbReference type="PANTHER" id="PTHR37728:SF1">
    <property type="entry name" value="OS06G0132300 PROTEIN"/>
    <property type="match status" value="1"/>
</dbReference>
<gene>
    <name evidence="1" type="ORF">RIF29_24024</name>
</gene>
<dbReference type="AlphaFoldDB" id="A0AAN9EJJ5"/>
<dbReference type="Proteomes" id="UP001372338">
    <property type="component" value="Unassembled WGS sequence"/>
</dbReference>
<accession>A0AAN9EJJ5</accession>
<protein>
    <submittedName>
        <fullName evidence="1">Uncharacterized protein</fullName>
    </submittedName>
</protein>
<keyword evidence="2" id="KW-1185">Reference proteome</keyword>
<organism evidence="1 2">
    <name type="scientific">Crotalaria pallida</name>
    <name type="common">Smooth rattlebox</name>
    <name type="synonym">Crotalaria striata</name>
    <dbReference type="NCBI Taxonomy" id="3830"/>
    <lineage>
        <taxon>Eukaryota</taxon>
        <taxon>Viridiplantae</taxon>
        <taxon>Streptophyta</taxon>
        <taxon>Embryophyta</taxon>
        <taxon>Tracheophyta</taxon>
        <taxon>Spermatophyta</taxon>
        <taxon>Magnoliopsida</taxon>
        <taxon>eudicotyledons</taxon>
        <taxon>Gunneridae</taxon>
        <taxon>Pentapetalae</taxon>
        <taxon>rosids</taxon>
        <taxon>fabids</taxon>
        <taxon>Fabales</taxon>
        <taxon>Fabaceae</taxon>
        <taxon>Papilionoideae</taxon>
        <taxon>50 kb inversion clade</taxon>
        <taxon>genistoids sensu lato</taxon>
        <taxon>core genistoids</taxon>
        <taxon>Crotalarieae</taxon>
        <taxon>Crotalaria</taxon>
    </lineage>
</organism>
<evidence type="ECO:0000313" key="2">
    <source>
        <dbReference type="Proteomes" id="UP001372338"/>
    </source>
</evidence>
<dbReference type="PANTHER" id="PTHR37728">
    <property type="entry name" value="BNAA04G26730D PROTEIN"/>
    <property type="match status" value="1"/>
</dbReference>
<evidence type="ECO:0000313" key="1">
    <source>
        <dbReference type="EMBL" id="KAK7258447.1"/>
    </source>
</evidence>
<proteinExistence type="predicted"/>
<comment type="caution">
    <text evidence="1">The sequence shown here is derived from an EMBL/GenBank/DDBJ whole genome shotgun (WGS) entry which is preliminary data.</text>
</comment>